<sequence>MNSLQPFVAGLDALLTSNATLRELILQNSSDEAKMLALSVAFQSAAQENKVLQDQWSQVKNTQEHGPSQNMGTAVRIRIKRAKLPVCNVQPLEKESREETEQEDEAAGEALVEKRDEADSRVEKRKRLEAEVAALNEERKLLKEKREQLKSQLPQDDVEEHCVRLQKEADRVRTENEEIQEKTEELRHLIENVKISRKNWTDWKCRTSI</sequence>
<dbReference type="AlphaFoldDB" id="A0AAW0PF10"/>
<keyword evidence="3" id="KW-1185">Reference proteome</keyword>
<evidence type="ECO:0000256" key="1">
    <source>
        <dbReference type="SAM" id="MobiDB-lite"/>
    </source>
</evidence>
<gene>
    <name evidence="2" type="ORF">WMY93_009978</name>
</gene>
<organism evidence="2 3">
    <name type="scientific">Mugilogobius chulae</name>
    <name type="common">yellowstripe goby</name>
    <dbReference type="NCBI Taxonomy" id="88201"/>
    <lineage>
        <taxon>Eukaryota</taxon>
        <taxon>Metazoa</taxon>
        <taxon>Chordata</taxon>
        <taxon>Craniata</taxon>
        <taxon>Vertebrata</taxon>
        <taxon>Euteleostomi</taxon>
        <taxon>Actinopterygii</taxon>
        <taxon>Neopterygii</taxon>
        <taxon>Teleostei</taxon>
        <taxon>Neoteleostei</taxon>
        <taxon>Acanthomorphata</taxon>
        <taxon>Gobiaria</taxon>
        <taxon>Gobiiformes</taxon>
        <taxon>Gobioidei</taxon>
        <taxon>Gobiidae</taxon>
        <taxon>Gobionellinae</taxon>
        <taxon>Mugilogobius</taxon>
    </lineage>
</organism>
<dbReference type="EMBL" id="JBBPFD010000007">
    <property type="protein sequence ID" value="KAK7918694.1"/>
    <property type="molecule type" value="Genomic_DNA"/>
</dbReference>
<evidence type="ECO:0000313" key="3">
    <source>
        <dbReference type="Proteomes" id="UP001460270"/>
    </source>
</evidence>
<comment type="caution">
    <text evidence="2">The sequence shown here is derived from an EMBL/GenBank/DDBJ whole genome shotgun (WGS) entry which is preliminary data.</text>
</comment>
<evidence type="ECO:0000313" key="2">
    <source>
        <dbReference type="EMBL" id="KAK7918694.1"/>
    </source>
</evidence>
<feature type="region of interest" description="Disordered" evidence="1">
    <location>
        <begin position="91"/>
        <end position="118"/>
    </location>
</feature>
<reference evidence="3" key="1">
    <citation type="submission" date="2024-04" db="EMBL/GenBank/DDBJ databases">
        <title>Salinicola lusitanus LLJ914,a marine bacterium isolated from the Okinawa Trough.</title>
        <authorList>
            <person name="Li J."/>
        </authorList>
    </citation>
    <scope>NUCLEOTIDE SEQUENCE [LARGE SCALE GENOMIC DNA]</scope>
</reference>
<accession>A0AAW0PF10</accession>
<protein>
    <submittedName>
        <fullName evidence="2">Uncharacterized protein</fullName>
    </submittedName>
</protein>
<dbReference type="Proteomes" id="UP001460270">
    <property type="component" value="Unassembled WGS sequence"/>
</dbReference>
<name>A0AAW0PF10_9GOBI</name>
<proteinExistence type="predicted"/>